<organism evidence="11 12">
    <name type="scientific">Achlya hypogyna</name>
    <name type="common">Oomycete</name>
    <name type="synonym">Protoachlya hypogyna</name>
    <dbReference type="NCBI Taxonomy" id="1202772"/>
    <lineage>
        <taxon>Eukaryota</taxon>
        <taxon>Sar</taxon>
        <taxon>Stramenopiles</taxon>
        <taxon>Oomycota</taxon>
        <taxon>Saprolegniomycetes</taxon>
        <taxon>Saprolegniales</taxon>
        <taxon>Achlyaceae</taxon>
        <taxon>Achlya</taxon>
    </lineage>
</organism>
<dbReference type="Pfam" id="PF01595">
    <property type="entry name" value="CNNM"/>
    <property type="match status" value="1"/>
</dbReference>
<dbReference type="PROSITE" id="PS51846">
    <property type="entry name" value="CNNM"/>
    <property type="match status" value="1"/>
</dbReference>
<feature type="transmembrane region" description="Helical" evidence="8">
    <location>
        <begin position="31"/>
        <end position="55"/>
    </location>
</feature>
<gene>
    <name evidence="11" type="ORF">ACHHYP_01845</name>
</gene>
<evidence type="ECO:0000256" key="8">
    <source>
        <dbReference type="SAM" id="Phobius"/>
    </source>
</evidence>
<comment type="subcellular location">
    <subcellularLocation>
        <location evidence="1">Membrane</location>
        <topology evidence="1">Multi-pass membrane protein</topology>
    </subcellularLocation>
</comment>
<feature type="transmembrane region" description="Helical" evidence="8">
    <location>
        <begin position="154"/>
        <end position="173"/>
    </location>
</feature>
<dbReference type="AlphaFoldDB" id="A0A1V9ZT14"/>
<dbReference type="OrthoDB" id="5353557at2759"/>
<dbReference type="STRING" id="1202772.A0A1V9ZT14"/>
<keyword evidence="5 7" id="KW-0472">Membrane</keyword>
<dbReference type="Pfam" id="PF00571">
    <property type="entry name" value="CBS"/>
    <property type="match status" value="2"/>
</dbReference>
<dbReference type="PANTHER" id="PTHR12064">
    <property type="entry name" value="METAL TRANSPORTER CNNM"/>
    <property type="match status" value="1"/>
</dbReference>
<proteinExistence type="predicted"/>
<dbReference type="Proteomes" id="UP000243579">
    <property type="component" value="Unassembled WGS sequence"/>
</dbReference>
<evidence type="ECO:0000259" key="9">
    <source>
        <dbReference type="PROSITE" id="PS51371"/>
    </source>
</evidence>
<dbReference type="GO" id="GO:0010960">
    <property type="term" value="P:magnesium ion homeostasis"/>
    <property type="evidence" value="ECO:0007669"/>
    <property type="project" value="InterPro"/>
</dbReference>
<dbReference type="PROSITE" id="PS51371">
    <property type="entry name" value="CBS"/>
    <property type="match status" value="2"/>
</dbReference>
<reference evidence="11 12" key="1">
    <citation type="journal article" date="2014" name="Genome Biol. Evol.">
        <title>The secreted proteins of Achlya hypogyna and Thraustotheca clavata identify the ancestral oomycete secretome and reveal gene acquisitions by horizontal gene transfer.</title>
        <authorList>
            <person name="Misner I."/>
            <person name="Blouin N."/>
            <person name="Leonard G."/>
            <person name="Richards T.A."/>
            <person name="Lane C.E."/>
        </authorList>
    </citation>
    <scope>NUCLEOTIDE SEQUENCE [LARGE SCALE GENOMIC DNA]</scope>
    <source>
        <strain evidence="11 12">ATCC 48635</strain>
    </source>
</reference>
<evidence type="ECO:0000256" key="2">
    <source>
        <dbReference type="ARBA" id="ARBA00022692"/>
    </source>
</evidence>
<evidence type="ECO:0000313" key="12">
    <source>
        <dbReference type="Proteomes" id="UP000243579"/>
    </source>
</evidence>
<feature type="transmembrane region" description="Helical" evidence="8">
    <location>
        <begin position="125"/>
        <end position="142"/>
    </location>
</feature>
<accession>A0A1V9ZT14</accession>
<keyword evidence="2 7" id="KW-0812">Transmembrane</keyword>
<evidence type="ECO:0000256" key="5">
    <source>
        <dbReference type="ARBA" id="ARBA00023136"/>
    </source>
</evidence>
<dbReference type="GO" id="GO:0016020">
    <property type="term" value="C:membrane"/>
    <property type="evidence" value="ECO:0007669"/>
    <property type="project" value="UniProtKB-SubCell"/>
</dbReference>
<dbReference type="EMBL" id="JNBR01000015">
    <property type="protein sequence ID" value="OQS01101.1"/>
    <property type="molecule type" value="Genomic_DNA"/>
</dbReference>
<feature type="domain" description="CBS" evidence="9">
    <location>
        <begin position="314"/>
        <end position="380"/>
    </location>
</feature>
<dbReference type="SUPFAM" id="SSF54631">
    <property type="entry name" value="CBS-domain pair"/>
    <property type="match status" value="1"/>
</dbReference>
<keyword evidence="12" id="KW-1185">Reference proteome</keyword>
<evidence type="ECO:0000256" key="4">
    <source>
        <dbReference type="ARBA" id="ARBA00022989"/>
    </source>
</evidence>
<evidence type="ECO:0008006" key="13">
    <source>
        <dbReference type="Google" id="ProtNLM"/>
    </source>
</evidence>
<protein>
    <recommendedName>
        <fullName evidence="13">Metal transporter</fullName>
    </recommendedName>
</protein>
<dbReference type="FunFam" id="3.10.580.10:FF:000006">
    <property type="entry name" value="DUF21 and CBS domain protein"/>
    <property type="match status" value="1"/>
</dbReference>
<dbReference type="InterPro" id="IPR000644">
    <property type="entry name" value="CBS_dom"/>
</dbReference>
<dbReference type="InterPro" id="IPR044751">
    <property type="entry name" value="Ion_transp-like_CBS"/>
</dbReference>
<evidence type="ECO:0000256" key="7">
    <source>
        <dbReference type="PROSITE-ProRule" id="PRU01193"/>
    </source>
</evidence>
<keyword evidence="4 7" id="KW-1133">Transmembrane helix</keyword>
<feature type="domain" description="CBS" evidence="9">
    <location>
        <begin position="246"/>
        <end position="307"/>
    </location>
</feature>
<dbReference type="SMART" id="SM00116">
    <property type="entry name" value="CBS"/>
    <property type="match status" value="2"/>
</dbReference>
<evidence type="ECO:0000259" key="10">
    <source>
        <dbReference type="PROSITE" id="PS51846"/>
    </source>
</evidence>
<dbReference type="InterPro" id="IPR046342">
    <property type="entry name" value="CBS_dom_sf"/>
</dbReference>
<evidence type="ECO:0000256" key="1">
    <source>
        <dbReference type="ARBA" id="ARBA00004141"/>
    </source>
</evidence>
<sequence>MEKRFEATGNKQMEVHGGGSNHAVEWDATEWALRIGAVMLLVILAATFSGLTLGLMSLDKVGLDIVIATGAEATATKEEKINAQYAKKIQPVRRDGHLLLTTLLFGNVAVNTIMAIVMADMTSGLWGFVATTVILVLFGELLPQAICSKHPLAIGARTVPVVHVIIAVFYVFAKPIAVSLDWLVGRELGTLFTKCEVPCPPRPYLTSVQLTKMLEIHTRHQRLDADEMSIMKGAMQYKATPVTAVMTPIARVYTLPAATLLTRETLEEMYQSGYSRIPVWGTDINDIIGVVLVKDLIFVDPAEETPLLHFVHIFGRTVHRVWPESTLGDVLQAFKKGRTHLALVHDVNRDGPGDPFYETKGVVTLEDVVEAILQDDIYDENDAIDTSVALRNHVLHRPSFDTCARYTMDSDAQALAQHLLAHHIVFALPDARGAPMRPARLASLLEACPVVEFYDRGACVIPLQSAQQDCLIVLQGSLSVTGASATETVGLWGVVGGNCLVVPVGAYVSDAAVAIAADYVRCLKVSHVEFQAQLHSMVLSRKPSALDKRRRDAPPTGAKHAEVRGACELV</sequence>
<dbReference type="InterPro" id="IPR002550">
    <property type="entry name" value="CNNM"/>
</dbReference>
<evidence type="ECO:0000256" key="6">
    <source>
        <dbReference type="PROSITE-ProRule" id="PRU00703"/>
    </source>
</evidence>
<dbReference type="InterPro" id="IPR045095">
    <property type="entry name" value="ACDP"/>
</dbReference>
<dbReference type="CDD" id="cd04590">
    <property type="entry name" value="CBS_pair_CorC_HlyC_assoc"/>
    <property type="match status" value="1"/>
</dbReference>
<dbReference type="PANTHER" id="PTHR12064:SF94">
    <property type="entry name" value="UNEXTENDED PROTEIN"/>
    <property type="match status" value="1"/>
</dbReference>
<dbReference type="Gene3D" id="3.10.580.10">
    <property type="entry name" value="CBS-domain"/>
    <property type="match status" value="1"/>
</dbReference>
<comment type="caution">
    <text evidence="11">The sequence shown here is derived from an EMBL/GenBank/DDBJ whole genome shotgun (WGS) entry which is preliminary data.</text>
</comment>
<evidence type="ECO:0000256" key="3">
    <source>
        <dbReference type="ARBA" id="ARBA00022737"/>
    </source>
</evidence>
<name>A0A1V9ZT14_ACHHY</name>
<feature type="domain" description="CNNM transmembrane" evidence="10">
    <location>
        <begin position="27"/>
        <end position="227"/>
    </location>
</feature>
<keyword evidence="3" id="KW-0677">Repeat</keyword>
<evidence type="ECO:0000313" key="11">
    <source>
        <dbReference type="EMBL" id="OQS01101.1"/>
    </source>
</evidence>
<feature type="transmembrane region" description="Helical" evidence="8">
    <location>
        <begin position="98"/>
        <end position="119"/>
    </location>
</feature>
<keyword evidence="6" id="KW-0129">CBS domain</keyword>